<keyword evidence="1" id="KW-1133">Transmembrane helix</keyword>
<dbReference type="GeneID" id="24959105"/>
<feature type="transmembrane region" description="Helical" evidence="1">
    <location>
        <begin position="12"/>
        <end position="36"/>
    </location>
</feature>
<reference evidence="2 3" key="1">
    <citation type="submission" date="2014-02" db="EMBL/GenBank/DDBJ databases">
        <title>Genome Sequence of an Hyperthermophilic Archaeon, Thermococcus nautili 30-1, producing viral vesicles.</title>
        <authorList>
            <person name="Oberto J."/>
            <person name="Gaudin M."/>
            <person name="Cossu M."/>
            <person name="Gorlas A."/>
            <person name="Slesarev A."/>
            <person name="Marguet E."/>
            <person name="Forterre P."/>
        </authorList>
    </citation>
    <scope>NUCLEOTIDE SEQUENCE [LARGE SCALE GENOMIC DNA]</scope>
    <source>
        <strain evidence="2 3">30-1</strain>
    </source>
</reference>
<gene>
    <name evidence="2" type="ORF">BD01_1386</name>
</gene>
<organism evidence="2 3">
    <name type="scientific">Thermococcus nautili</name>
    <dbReference type="NCBI Taxonomy" id="195522"/>
    <lineage>
        <taxon>Archaea</taxon>
        <taxon>Methanobacteriati</taxon>
        <taxon>Methanobacteriota</taxon>
        <taxon>Thermococci</taxon>
        <taxon>Thermococcales</taxon>
        <taxon>Thermococcaceae</taxon>
        <taxon>Thermococcus</taxon>
    </lineage>
</organism>
<name>W8NUZ5_9EURY</name>
<dbReference type="STRING" id="195522.BD01_1386"/>
<protein>
    <submittedName>
        <fullName evidence="2">Uncharacterized protein</fullName>
    </submittedName>
</protein>
<dbReference type="RefSeq" id="WP_042691165.1">
    <property type="nucleotide sequence ID" value="NZ_CP007264.1"/>
</dbReference>
<dbReference type="HOGENOM" id="CLU_1478988_0_0_2"/>
<dbReference type="KEGG" id="tnu:BD01_1386"/>
<feature type="transmembrane region" description="Helical" evidence="1">
    <location>
        <begin position="42"/>
        <end position="62"/>
    </location>
</feature>
<dbReference type="eggNOG" id="arCOG13983">
    <property type="taxonomic scope" value="Archaea"/>
</dbReference>
<keyword evidence="1" id="KW-0472">Membrane</keyword>
<feature type="transmembrane region" description="Helical" evidence="1">
    <location>
        <begin position="100"/>
        <end position="119"/>
    </location>
</feature>
<dbReference type="AlphaFoldDB" id="W8NUZ5"/>
<proteinExistence type="predicted"/>
<dbReference type="Proteomes" id="UP000019434">
    <property type="component" value="Chromosome"/>
</dbReference>
<dbReference type="OrthoDB" id="101199at2157"/>
<feature type="transmembrane region" description="Helical" evidence="1">
    <location>
        <begin position="131"/>
        <end position="154"/>
    </location>
</feature>
<accession>W8NUZ5</accession>
<sequence length="188" mass="20739">MRGLLLTSIYLVQGVLNLVFYGIPLVMFSVLLPQWVFREVAWLLPFLVLLYFALGAFSLYFLGFTPRPGMGRRIGVVYFSIGLVGSTAVSLEPFGETPLLRVLFVAWALLSLLGLFLLLRTENLGEVSPLLIVSALLILLFSGAVSFLTAQWIVEDYYAHIHMNESVPENATVIVAYPENVSPPNGTG</sequence>
<evidence type="ECO:0000313" key="3">
    <source>
        <dbReference type="Proteomes" id="UP000019434"/>
    </source>
</evidence>
<feature type="transmembrane region" description="Helical" evidence="1">
    <location>
        <begin position="74"/>
        <end position="94"/>
    </location>
</feature>
<keyword evidence="3" id="KW-1185">Reference proteome</keyword>
<keyword evidence="1" id="KW-0812">Transmembrane</keyword>
<dbReference type="EMBL" id="CP007264">
    <property type="protein sequence ID" value="AHL22997.1"/>
    <property type="molecule type" value="Genomic_DNA"/>
</dbReference>
<evidence type="ECO:0000313" key="2">
    <source>
        <dbReference type="EMBL" id="AHL22997.1"/>
    </source>
</evidence>
<evidence type="ECO:0000256" key="1">
    <source>
        <dbReference type="SAM" id="Phobius"/>
    </source>
</evidence>